<dbReference type="PANTHER" id="PTHR16255:SF4">
    <property type="entry name" value="SPORULATION PROTEIN RMD8"/>
    <property type="match status" value="1"/>
</dbReference>
<organism evidence="5 6">
    <name type="scientific">Polychaeton citri CBS 116435</name>
    <dbReference type="NCBI Taxonomy" id="1314669"/>
    <lineage>
        <taxon>Eukaryota</taxon>
        <taxon>Fungi</taxon>
        <taxon>Dikarya</taxon>
        <taxon>Ascomycota</taxon>
        <taxon>Pezizomycotina</taxon>
        <taxon>Dothideomycetes</taxon>
        <taxon>Dothideomycetidae</taxon>
        <taxon>Capnodiales</taxon>
        <taxon>Capnodiaceae</taxon>
        <taxon>Polychaeton</taxon>
    </lineage>
</organism>
<evidence type="ECO:0000313" key="6">
    <source>
        <dbReference type="Proteomes" id="UP000799441"/>
    </source>
</evidence>
<feature type="transmembrane region" description="Helical" evidence="3">
    <location>
        <begin position="558"/>
        <end position="579"/>
    </location>
</feature>
<evidence type="ECO:0000256" key="2">
    <source>
        <dbReference type="SAM" id="MobiDB-lite"/>
    </source>
</evidence>
<protein>
    <submittedName>
        <fullName evidence="5">DUF155-domain-containing protein</fullName>
    </submittedName>
</protein>
<name>A0A9P4Q997_9PEZI</name>
<dbReference type="Proteomes" id="UP000799441">
    <property type="component" value="Unassembled WGS sequence"/>
</dbReference>
<gene>
    <name evidence="5" type="ORF">K431DRAFT_311882</name>
</gene>
<keyword evidence="6" id="KW-1185">Reference proteome</keyword>
<keyword evidence="3" id="KW-1133">Transmembrane helix</keyword>
<evidence type="ECO:0000259" key="4">
    <source>
        <dbReference type="Pfam" id="PF02582"/>
    </source>
</evidence>
<feature type="domain" description="DUF155" evidence="4">
    <location>
        <begin position="328"/>
        <end position="533"/>
    </location>
</feature>
<dbReference type="GO" id="GO:0005739">
    <property type="term" value="C:mitochondrion"/>
    <property type="evidence" value="ECO:0007669"/>
    <property type="project" value="UniProtKB-ARBA"/>
</dbReference>
<dbReference type="InterPro" id="IPR003734">
    <property type="entry name" value="DUF155"/>
</dbReference>
<dbReference type="InterPro" id="IPR051624">
    <property type="entry name" value="RMD1/Sad1-interacting"/>
</dbReference>
<feature type="compositionally biased region" description="Acidic residues" evidence="2">
    <location>
        <begin position="109"/>
        <end position="124"/>
    </location>
</feature>
<reference evidence="5" key="1">
    <citation type="journal article" date="2020" name="Stud. Mycol.">
        <title>101 Dothideomycetes genomes: a test case for predicting lifestyles and emergence of pathogens.</title>
        <authorList>
            <person name="Haridas S."/>
            <person name="Albert R."/>
            <person name="Binder M."/>
            <person name="Bloem J."/>
            <person name="Labutti K."/>
            <person name="Salamov A."/>
            <person name="Andreopoulos B."/>
            <person name="Baker S."/>
            <person name="Barry K."/>
            <person name="Bills G."/>
            <person name="Bluhm B."/>
            <person name="Cannon C."/>
            <person name="Castanera R."/>
            <person name="Culley D."/>
            <person name="Daum C."/>
            <person name="Ezra D."/>
            <person name="Gonzalez J."/>
            <person name="Henrissat B."/>
            <person name="Kuo A."/>
            <person name="Liang C."/>
            <person name="Lipzen A."/>
            <person name="Lutzoni F."/>
            <person name="Magnuson J."/>
            <person name="Mondo S."/>
            <person name="Nolan M."/>
            <person name="Ohm R."/>
            <person name="Pangilinan J."/>
            <person name="Park H.-J."/>
            <person name="Ramirez L."/>
            <person name="Alfaro M."/>
            <person name="Sun H."/>
            <person name="Tritt A."/>
            <person name="Yoshinaga Y."/>
            <person name="Zwiers L.-H."/>
            <person name="Turgeon B."/>
            <person name="Goodwin S."/>
            <person name="Spatafora J."/>
            <person name="Crous P."/>
            <person name="Grigoriev I."/>
        </authorList>
    </citation>
    <scope>NUCLEOTIDE SEQUENCE</scope>
    <source>
        <strain evidence="5">CBS 116435</strain>
    </source>
</reference>
<comment type="similarity">
    <text evidence="1">Belongs to the RMD1/sif2 family.</text>
</comment>
<feature type="compositionally biased region" description="Basic and acidic residues" evidence="2">
    <location>
        <begin position="233"/>
        <end position="245"/>
    </location>
</feature>
<feature type="region of interest" description="Disordered" evidence="2">
    <location>
        <begin position="215"/>
        <end position="317"/>
    </location>
</feature>
<feature type="compositionally biased region" description="Polar residues" evidence="2">
    <location>
        <begin position="307"/>
        <end position="317"/>
    </location>
</feature>
<keyword evidence="3" id="KW-0812">Transmembrane</keyword>
<dbReference type="PANTHER" id="PTHR16255">
    <property type="entry name" value="REQUIRED FOR MEIOTIC NUCLEAR DIVISION PROTEIN 1 HOMOLOG"/>
    <property type="match status" value="1"/>
</dbReference>
<dbReference type="Pfam" id="PF02582">
    <property type="entry name" value="DUF155"/>
    <property type="match status" value="1"/>
</dbReference>
<dbReference type="AlphaFoldDB" id="A0A9P4Q997"/>
<keyword evidence="3" id="KW-0472">Membrane</keyword>
<sequence>MSVAAPRNAKRGPTVLVTDSRDRDARPPARPTPQRAGTRIISVDNVLLGSSDIPSAQPRGSRPQVHTRTPSGRHPLDPKLSGRNVPLAPAHIPTRTSKVSAKLVLLPETTEEDEDQEESEEDETAPPSDHELRQRRLRAKAKSEAEKLPKSQRIADPQLARVTAYCTAQSYKLRSTAEFIKEQHGAKTKLYDDCLYCVYQLPLLGGSDGYRVRSSPVVKNPGGRSVLDEQIEANERREYREGWHEESDEYSVMGWEGHGGTPPSHQNDRMHDQSYMQESPQDEGDRRHSDLDSGSSGQDDLRRESSDSSANLSSQTSISPDARLVAELFIFSYGVAVFWNFTSNQEKDLLADLTFSSMQHPANQTMKTPPTILSQKAAALAPPSSLPLMTRPLSEDDFETEDFHFQYDSSIEKPRIFNDMITLRTSDHMIKLAMSHAIGQSTKLSFFEERMQKTMADAQYVPRKLALEGRLGMKRKEVVALVGRLFEGRVDVNLSSNMLDTPNFFWDSEPTLHPLYQAVREYLEIKPRVLVLNERCRVFLDLAEILSDSIADVKMTRITWIIIVLIVLSILVTCTEVFLRFGILAAGKSKDSNDAAGNVTFNALARPGEMGWSEL</sequence>
<evidence type="ECO:0000256" key="1">
    <source>
        <dbReference type="ARBA" id="ARBA00008306"/>
    </source>
</evidence>
<evidence type="ECO:0000256" key="3">
    <source>
        <dbReference type="SAM" id="Phobius"/>
    </source>
</evidence>
<proteinExistence type="inferred from homology"/>
<accession>A0A9P4Q997</accession>
<dbReference type="EMBL" id="MU003784">
    <property type="protein sequence ID" value="KAF2722154.1"/>
    <property type="molecule type" value="Genomic_DNA"/>
</dbReference>
<dbReference type="OrthoDB" id="18302at2759"/>
<feature type="region of interest" description="Disordered" evidence="2">
    <location>
        <begin position="1"/>
        <end position="154"/>
    </location>
</feature>
<comment type="caution">
    <text evidence="5">The sequence shown here is derived from an EMBL/GenBank/DDBJ whole genome shotgun (WGS) entry which is preliminary data.</text>
</comment>
<evidence type="ECO:0000313" key="5">
    <source>
        <dbReference type="EMBL" id="KAF2722154.1"/>
    </source>
</evidence>